<dbReference type="AlphaFoldDB" id="A0A7C4JKC0"/>
<dbReference type="EMBL" id="DTCK01000009">
    <property type="protein sequence ID" value="HGQ35284.1"/>
    <property type="molecule type" value="Genomic_DNA"/>
</dbReference>
<sequence>MHIDIYKSCEKCSAIVHIHGIYVTLLTF</sequence>
<dbReference type="InterPro" id="IPR036409">
    <property type="entry name" value="Aldolase_II/adducin_N_sf"/>
</dbReference>
<dbReference type="SUPFAM" id="SSF53639">
    <property type="entry name" value="AraD/HMP-PK domain-like"/>
    <property type="match status" value="1"/>
</dbReference>
<protein>
    <submittedName>
        <fullName evidence="2">Uncharacterized protein</fullName>
    </submittedName>
</protein>
<accession>A0A7C4JKC0</accession>
<proteinExistence type="predicted"/>
<gene>
    <name evidence="2" type="ORF">ENU08_05165</name>
    <name evidence="1" type="ORF">ENU41_01215</name>
</gene>
<organism evidence="2">
    <name type="scientific">Ignisphaera aggregans</name>
    <dbReference type="NCBI Taxonomy" id="334771"/>
    <lineage>
        <taxon>Archaea</taxon>
        <taxon>Thermoproteota</taxon>
        <taxon>Thermoprotei</taxon>
        <taxon>Desulfurococcales</taxon>
        <taxon>Desulfurococcaceae</taxon>
        <taxon>Ignisphaera</taxon>
    </lineage>
</organism>
<dbReference type="EMBL" id="DTBD01000042">
    <property type="protein sequence ID" value="HGQ64615.1"/>
    <property type="molecule type" value="Genomic_DNA"/>
</dbReference>
<comment type="caution">
    <text evidence="2">The sequence shown here is derived from an EMBL/GenBank/DDBJ whole genome shotgun (WGS) entry which is preliminary data.</text>
</comment>
<evidence type="ECO:0000313" key="2">
    <source>
        <dbReference type="EMBL" id="HGQ64615.1"/>
    </source>
</evidence>
<reference evidence="2" key="1">
    <citation type="journal article" date="2020" name="mSystems">
        <title>Genome- and Community-Level Interaction Insights into Carbon Utilization and Element Cycling Functions of Hydrothermarchaeota in Hydrothermal Sediment.</title>
        <authorList>
            <person name="Zhou Z."/>
            <person name="Liu Y."/>
            <person name="Xu W."/>
            <person name="Pan J."/>
            <person name="Luo Z.H."/>
            <person name="Li M."/>
        </authorList>
    </citation>
    <scope>NUCLEOTIDE SEQUENCE [LARGE SCALE GENOMIC DNA]</scope>
    <source>
        <strain evidence="2">SpSt-637</strain>
        <strain evidence="1">SpSt-667</strain>
    </source>
</reference>
<name>A0A7C4JKC0_9CREN</name>
<evidence type="ECO:0000313" key="1">
    <source>
        <dbReference type="EMBL" id="HGQ35284.1"/>
    </source>
</evidence>